<protein>
    <submittedName>
        <fullName evidence="11">Double-stranded RNA-specific editase 1-like isoform X1</fullName>
    </submittedName>
</protein>
<dbReference type="SMART" id="SM00550">
    <property type="entry name" value="Zalpha"/>
    <property type="match status" value="3"/>
</dbReference>
<dbReference type="SMART" id="SM00552">
    <property type="entry name" value="ADEAMc"/>
    <property type="match status" value="1"/>
</dbReference>
<dbReference type="Pfam" id="PF00035">
    <property type="entry name" value="dsrm"/>
    <property type="match status" value="1"/>
</dbReference>
<evidence type="ECO:0000256" key="5">
    <source>
        <dbReference type="PROSITE-ProRule" id="PRU00266"/>
    </source>
</evidence>
<dbReference type="GeneID" id="110984008"/>
<dbReference type="KEGG" id="aplc:110984008"/>
<dbReference type="InterPro" id="IPR002466">
    <property type="entry name" value="A_deamin"/>
</dbReference>
<feature type="domain" description="Z-binding" evidence="8">
    <location>
        <begin position="39"/>
        <end position="104"/>
    </location>
</feature>
<dbReference type="Pfam" id="PF02295">
    <property type="entry name" value="z-alpha"/>
    <property type="match status" value="3"/>
</dbReference>
<dbReference type="GO" id="GO:0003725">
    <property type="term" value="F:double-stranded RNA binding"/>
    <property type="evidence" value="ECO:0007669"/>
    <property type="project" value="TreeGrafter"/>
</dbReference>
<dbReference type="PROSITE" id="PS50141">
    <property type="entry name" value="A_DEAMIN_EDITASE"/>
    <property type="match status" value="1"/>
</dbReference>
<evidence type="ECO:0000313" key="10">
    <source>
        <dbReference type="Proteomes" id="UP000694845"/>
    </source>
</evidence>
<dbReference type="SUPFAM" id="SSF46785">
    <property type="entry name" value="Winged helix' DNA-binding domain"/>
    <property type="match status" value="3"/>
</dbReference>
<dbReference type="InterPro" id="IPR042371">
    <property type="entry name" value="Z_dom"/>
</dbReference>
<dbReference type="InterPro" id="IPR036388">
    <property type="entry name" value="WH-like_DNA-bd_sf"/>
</dbReference>
<dbReference type="GO" id="GO:0005737">
    <property type="term" value="C:cytoplasm"/>
    <property type="evidence" value="ECO:0007669"/>
    <property type="project" value="UniProtKB-SubCell"/>
</dbReference>
<feature type="region of interest" description="Disordered" evidence="6">
    <location>
        <begin position="503"/>
        <end position="553"/>
    </location>
</feature>
<feature type="region of interest" description="Disordered" evidence="6">
    <location>
        <begin position="1"/>
        <end position="41"/>
    </location>
</feature>
<feature type="domain" description="Z-binding" evidence="8">
    <location>
        <begin position="546"/>
        <end position="613"/>
    </location>
</feature>
<feature type="compositionally biased region" description="Polar residues" evidence="6">
    <location>
        <begin position="382"/>
        <end position="398"/>
    </location>
</feature>
<dbReference type="OMA" id="NARDINP"/>
<feature type="region of interest" description="Disordered" evidence="6">
    <location>
        <begin position="170"/>
        <end position="235"/>
    </location>
</feature>
<feature type="region of interest" description="Disordered" evidence="6">
    <location>
        <begin position="112"/>
        <end position="151"/>
    </location>
</feature>
<evidence type="ECO:0000256" key="4">
    <source>
        <dbReference type="ARBA" id="ARBA00022884"/>
    </source>
</evidence>
<feature type="compositionally biased region" description="Basic residues" evidence="6">
    <location>
        <begin position="15"/>
        <end position="27"/>
    </location>
</feature>
<feature type="compositionally biased region" description="Basic and acidic residues" evidence="6">
    <location>
        <begin position="195"/>
        <end position="213"/>
    </location>
</feature>
<proteinExistence type="predicted"/>
<dbReference type="GO" id="GO:0003726">
    <property type="term" value="F:double-stranded RNA adenosine deaminase activity"/>
    <property type="evidence" value="ECO:0007669"/>
    <property type="project" value="InterPro"/>
</dbReference>
<dbReference type="PANTHER" id="PTHR10910:SF107">
    <property type="entry name" value="DOUBLE-STRANDED RNA-SPECIFIC ADENOSINE DEAMINASE"/>
    <property type="match status" value="1"/>
</dbReference>
<feature type="region of interest" description="Disordered" evidence="6">
    <location>
        <begin position="382"/>
        <end position="488"/>
    </location>
</feature>
<dbReference type="PROSITE" id="PS50137">
    <property type="entry name" value="DS_RBD"/>
    <property type="match status" value="1"/>
</dbReference>
<feature type="region of interest" description="Disordered" evidence="6">
    <location>
        <begin position="664"/>
        <end position="704"/>
    </location>
</feature>
<feature type="compositionally biased region" description="Polar residues" evidence="6">
    <location>
        <begin position="538"/>
        <end position="553"/>
    </location>
</feature>
<dbReference type="SMART" id="SM00358">
    <property type="entry name" value="DSRM"/>
    <property type="match status" value="1"/>
</dbReference>
<evidence type="ECO:0000259" key="9">
    <source>
        <dbReference type="PROSITE" id="PS50141"/>
    </source>
</evidence>
<evidence type="ECO:0000259" key="8">
    <source>
        <dbReference type="PROSITE" id="PS50139"/>
    </source>
</evidence>
<keyword evidence="3" id="KW-0677">Repeat</keyword>
<dbReference type="GO" id="GO:0006382">
    <property type="term" value="P:adenosine to inosine editing"/>
    <property type="evidence" value="ECO:0007669"/>
    <property type="project" value="TreeGrafter"/>
</dbReference>
<feature type="domain" description="A to I editase" evidence="9">
    <location>
        <begin position="857"/>
        <end position="1197"/>
    </location>
</feature>
<keyword evidence="10" id="KW-1185">Reference proteome</keyword>
<dbReference type="Pfam" id="PF02137">
    <property type="entry name" value="A_deamin"/>
    <property type="match status" value="1"/>
</dbReference>
<keyword evidence="4 5" id="KW-0694">RNA-binding</keyword>
<evidence type="ECO:0000256" key="1">
    <source>
        <dbReference type="ARBA" id="ARBA00004496"/>
    </source>
</evidence>
<dbReference type="GO" id="GO:0005730">
    <property type="term" value="C:nucleolus"/>
    <property type="evidence" value="ECO:0007669"/>
    <property type="project" value="TreeGrafter"/>
</dbReference>
<keyword evidence="2" id="KW-0963">Cytoplasm</keyword>
<evidence type="ECO:0000256" key="3">
    <source>
        <dbReference type="ARBA" id="ARBA00022737"/>
    </source>
</evidence>
<dbReference type="FunFam" id="3.30.160.20:FF:000005">
    <property type="entry name" value="Putative double-stranded RNA-specific adenosine deaminase"/>
    <property type="match status" value="1"/>
</dbReference>
<dbReference type="CDD" id="cd19902">
    <property type="entry name" value="DSRM_DRADA"/>
    <property type="match status" value="1"/>
</dbReference>
<evidence type="ECO:0000256" key="6">
    <source>
        <dbReference type="SAM" id="MobiDB-lite"/>
    </source>
</evidence>
<dbReference type="OrthoDB" id="10268011at2759"/>
<feature type="domain" description="DRBM" evidence="7">
    <location>
        <begin position="720"/>
        <end position="788"/>
    </location>
</feature>
<reference evidence="11" key="1">
    <citation type="submission" date="2025-08" db="UniProtKB">
        <authorList>
            <consortium name="RefSeq"/>
        </authorList>
    </citation>
    <scope>IDENTIFICATION</scope>
</reference>
<evidence type="ECO:0000256" key="2">
    <source>
        <dbReference type="ARBA" id="ARBA00022490"/>
    </source>
</evidence>
<dbReference type="RefSeq" id="XP_022099465.1">
    <property type="nucleotide sequence ID" value="XM_022243773.1"/>
</dbReference>
<feature type="compositionally biased region" description="Low complexity" evidence="6">
    <location>
        <begin position="413"/>
        <end position="437"/>
    </location>
</feature>
<organism evidence="10 11">
    <name type="scientific">Acanthaster planci</name>
    <name type="common">Crown-of-thorns starfish</name>
    <dbReference type="NCBI Taxonomy" id="133434"/>
    <lineage>
        <taxon>Eukaryota</taxon>
        <taxon>Metazoa</taxon>
        <taxon>Echinodermata</taxon>
        <taxon>Eleutherozoa</taxon>
        <taxon>Asterozoa</taxon>
        <taxon>Asteroidea</taxon>
        <taxon>Valvatacea</taxon>
        <taxon>Valvatida</taxon>
        <taxon>Acanthasteridae</taxon>
        <taxon>Acanthaster</taxon>
    </lineage>
</organism>
<dbReference type="InterPro" id="IPR014720">
    <property type="entry name" value="dsRBD_dom"/>
</dbReference>
<dbReference type="InterPro" id="IPR036390">
    <property type="entry name" value="WH_DNA-bd_sf"/>
</dbReference>
<sequence>MSTEVSQVRGDAVRRHSSRLKLKKTKSKTTQGSVRAKMAAHNSDLRDQVVGTLRDNNGPMETLAIAHSLGLRTRKQINPTLYKMQQQGTILKVSESPPKWGLKHEVTLGHESQVTGHSSPLRAAASAAAGPDDAEERDMSLGSENMPSLEYAGSEDIPSLEYADDDAANDLAVPPEMDRNYDRHAGEVGMQGQPDRYDYPQNERKVQYKDSPLRESPQGPLQYGDVPTTGASQGDSITEMEGMKETRGNYKDTYGAVSFGGDLQDSSVPLPLSSTDEMESLDQQDTARNGFPNVPTMAEAIEFLKPPMTQLENRGGLHHRLLSVLCTMTESIHSNELAKLVGLRSKKEINPTLFGMQKQGLVRKVSESPPLWVITPYGRQAMQGQEQSNHQVSQTQQRFPKVQSGPSEGPHPSQRNQFQPQYSQQQQQQWQLQPSQRRSPRSQPPAKNDSHSWHFQGPPPPPAVLLQGQGGSFQAGTNPPGDHRVEVNHLGQPYSSEWITANRDTQQHSSSSANRYIPPLPPQNSSEFEPYHDHVPGQPNSYDTRTSSKPPNSEQINQVLQAMSSGQTLTTTDIMKAIGSKTSRDINPTLYTMFRSKLLERVQEAPPIWRLSQVGQEEMRRLLPGAASPCLPRNPQELVQQNSGWRAGPNSLASTQPHIMNAFTMSSQGNSDSPATLPSHSATGPPSHNAVGLSQNASGSSQNLAGASVSSEMFGAINKNPISALTEYAQSRHLPVLIDMVNQHGPPHNPRFTFCARVGNRSFTQITSRSKKDGRREAADVALRTLIAEGNYQVKMSTASLEMTPGNGTTFYDRIAGLSHQAFNAIAAGIPDNISGRKVLAALVMKRGEADEGTVISLGTGNRCVTGDMLSLEGGTVNDSHAEIITRRAFLRYLYNQLAEFKQNPDNTILVETSPGRFRVRPGVSFHLYISTAPCGDGAQFSRTDAGENAEGPEGLEFNGQAQHLPTFGKNIQGLLRTKMEYGEGTIPVDSSHPVQTWDGIIRGERLRTMSCSDKVARWNILGLQGALLSHFVEPMYLSSLTLGSLYHHGHLSRAVCCRLSHSVDTQELTATLPAPYSVHHPQLGCVTAFDPPRGTEKTKALSINWFVECGGPEVTDGTKGRVQGVVPSQLCKSALFAEFQRVAGLYGRDDLLQARTYHEAKGLAVDFAAAKAYMKEAFKKGGYGVWIEKPVEEELFSL</sequence>
<dbReference type="AlphaFoldDB" id="A0A8B7Z3W8"/>
<dbReference type="PANTHER" id="PTHR10910">
    <property type="entry name" value="EUKARYOTE SPECIFIC DSRNA BINDING PROTEIN"/>
    <property type="match status" value="1"/>
</dbReference>
<dbReference type="PROSITE" id="PS50139">
    <property type="entry name" value="Z_BINDING"/>
    <property type="match status" value="3"/>
</dbReference>
<evidence type="ECO:0000259" key="7">
    <source>
        <dbReference type="PROSITE" id="PS50137"/>
    </source>
</evidence>
<dbReference type="Gene3D" id="1.10.10.10">
    <property type="entry name" value="Winged helix-like DNA-binding domain superfamily/Winged helix DNA-binding domain"/>
    <property type="match status" value="3"/>
</dbReference>
<feature type="domain" description="Z-binding" evidence="8">
    <location>
        <begin position="311"/>
        <end position="376"/>
    </location>
</feature>
<dbReference type="Proteomes" id="UP000694845">
    <property type="component" value="Unplaced"/>
</dbReference>
<dbReference type="Gene3D" id="3.30.160.20">
    <property type="match status" value="1"/>
</dbReference>
<feature type="compositionally biased region" description="Basic and acidic residues" evidence="6">
    <location>
        <begin position="176"/>
        <end position="186"/>
    </location>
</feature>
<dbReference type="SUPFAM" id="SSF54768">
    <property type="entry name" value="dsRNA-binding domain-like"/>
    <property type="match status" value="1"/>
</dbReference>
<feature type="compositionally biased region" description="Polar residues" evidence="6">
    <location>
        <begin position="503"/>
        <end position="514"/>
    </location>
</feature>
<evidence type="ECO:0000313" key="11">
    <source>
        <dbReference type="RefSeq" id="XP_022099465.1"/>
    </source>
</evidence>
<dbReference type="GO" id="GO:0006396">
    <property type="term" value="P:RNA processing"/>
    <property type="evidence" value="ECO:0007669"/>
    <property type="project" value="InterPro"/>
</dbReference>
<accession>A0A8B7Z3W8</accession>
<name>A0A8B7Z3W8_ACAPL</name>
<dbReference type="GO" id="GO:0008251">
    <property type="term" value="F:tRNA-specific adenosine deaminase activity"/>
    <property type="evidence" value="ECO:0007669"/>
    <property type="project" value="TreeGrafter"/>
</dbReference>
<comment type="subcellular location">
    <subcellularLocation>
        <location evidence="1">Cytoplasm</location>
    </subcellularLocation>
</comment>
<gene>
    <name evidence="11" type="primary">LOC110984008</name>
</gene>